<dbReference type="PANTHER" id="PTHR42878">
    <property type="entry name" value="TWO-COMPONENT HISTIDINE KINASE"/>
    <property type="match status" value="1"/>
</dbReference>
<dbReference type="Proteomes" id="UP000006854">
    <property type="component" value="Chromosome"/>
</dbReference>
<gene>
    <name evidence="12" type="ordered locus">SVEN_2395</name>
</gene>
<dbReference type="PANTHER" id="PTHR42878:SF7">
    <property type="entry name" value="SENSOR HISTIDINE KINASE GLRK"/>
    <property type="match status" value="1"/>
</dbReference>
<sequence length="375" mass="40641">MHEVSPEQLSLAASLLDALPQAALLLDRDLRVVRVNRRCTALLRLTDLDLSPGTPRDHVVDHVAGLLARPEERRRLLEESGTHGPVTRTTDYHLKDGRTLRRRRAPVLDGEELLGHLWLIEDVTRRGEAEEGLYEQVRKLAALADDRAAFAGRALHELRTPLSTVLSFAELLLDPAGGPLSQEQASYVDAIRRNALRMRSVAENLPRTAGGGPVAEPRLGQVLVHELIERVVLEALQRAEGAGPYITAECPVTGPPLIADAGMLTGALEELLGNALRFTPEDGRVEVVGKAADDHWTIEVGDDGIGVPLEYHEEIFTPFVRAPNARRGGYPGTGLGLAGALDTVRLHGGTITVRDHDGRPGAVFTVRLPLPGRAS</sequence>
<dbReference type="GO" id="GO:0005524">
    <property type="term" value="F:ATP binding"/>
    <property type="evidence" value="ECO:0007669"/>
    <property type="project" value="UniProtKB-KW"/>
</dbReference>
<dbReference type="GO" id="GO:0000155">
    <property type="term" value="F:phosphorelay sensor kinase activity"/>
    <property type="evidence" value="ECO:0007669"/>
    <property type="project" value="InterPro"/>
</dbReference>
<organism evidence="12 13">
    <name type="scientific">Streptomyces venezuelae (strain ATCC 10712 / CBS 650.69 / DSM 40230 / JCM 4526 / NBRC 13096 / PD 04745)</name>
    <dbReference type="NCBI Taxonomy" id="953739"/>
    <lineage>
        <taxon>Bacteria</taxon>
        <taxon>Bacillati</taxon>
        <taxon>Actinomycetota</taxon>
        <taxon>Actinomycetes</taxon>
        <taxon>Kitasatosporales</taxon>
        <taxon>Streptomycetaceae</taxon>
        <taxon>Streptomyces</taxon>
    </lineage>
</organism>
<dbReference type="AlphaFoldDB" id="F2R2D2"/>
<dbReference type="GO" id="GO:0030295">
    <property type="term" value="F:protein kinase activator activity"/>
    <property type="evidence" value="ECO:0007669"/>
    <property type="project" value="TreeGrafter"/>
</dbReference>
<dbReference type="RefSeq" id="WP_015033599.1">
    <property type="nucleotide sequence ID" value="NC_018750.1"/>
</dbReference>
<keyword evidence="5" id="KW-0808">Transferase</keyword>
<dbReference type="Pfam" id="PF12860">
    <property type="entry name" value="PAS_7"/>
    <property type="match status" value="1"/>
</dbReference>
<dbReference type="Gene3D" id="1.10.287.130">
    <property type="match status" value="1"/>
</dbReference>
<keyword evidence="6" id="KW-0547">Nucleotide-binding</keyword>
<dbReference type="Gene3D" id="3.30.450.20">
    <property type="entry name" value="PAS domain"/>
    <property type="match status" value="1"/>
</dbReference>
<dbReference type="GO" id="GO:0007234">
    <property type="term" value="P:osmosensory signaling via phosphorelay pathway"/>
    <property type="evidence" value="ECO:0007669"/>
    <property type="project" value="TreeGrafter"/>
</dbReference>
<keyword evidence="9" id="KW-0902">Two-component regulatory system</keyword>
<dbReference type="Gene3D" id="3.30.565.10">
    <property type="entry name" value="Histidine kinase-like ATPase, C-terminal domain"/>
    <property type="match status" value="1"/>
</dbReference>
<dbReference type="InterPro" id="IPR035965">
    <property type="entry name" value="PAS-like_dom_sf"/>
</dbReference>
<comment type="catalytic activity">
    <reaction evidence="1">
        <text>ATP + protein L-histidine = ADP + protein N-phospho-L-histidine.</text>
        <dbReference type="EC" id="2.7.13.3"/>
    </reaction>
</comment>
<dbReference type="InterPro" id="IPR036890">
    <property type="entry name" value="HATPase_C_sf"/>
</dbReference>
<evidence type="ECO:0000256" key="2">
    <source>
        <dbReference type="ARBA" id="ARBA00004236"/>
    </source>
</evidence>
<evidence type="ECO:0000256" key="9">
    <source>
        <dbReference type="ARBA" id="ARBA00023012"/>
    </source>
</evidence>
<dbReference type="SUPFAM" id="SSF55874">
    <property type="entry name" value="ATPase domain of HSP90 chaperone/DNA topoisomerase II/histidine kinase"/>
    <property type="match status" value="1"/>
</dbReference>
<dbReference type="Pfam" id="PF00512">
    <property type="entry name" value="HisKA"/>
    <property type="match status" value="1"/>
</dbReference>
<evidence type="ECO:0000313" key="12">
    <source>
        <dbReference type="EMBL" id="CCA55681.1"/>
    </source>
</evidence>
<dbReference type="PATRIC" id="fig|953739.5.peg.4552"/>
<feature type="domain" description="Histidine kinase" evidence="11">
    <location>
        <begin position="153"/>
        <end position="372"/>
    </location>
</feature>
<dbReference type="PROSITE" id="PS50109">
    <property type="entry name" value="HIS_KIN"/>
    <property type="match status" value="1"/>
</dbReference>
<evidence type="ECO:0000256" key="4">
    <source>
        <dbReference type="ARBA" id="ARBA00022553"/>
    </source>
</evidence>
<dbReference type="KEGG" id="sve:SVEN_2395"/>
<evidence type="ECO:0000256" key="7">
    <source>
        <dbReference type="ARBA" id="ARBA00022777"/>
    </source>
</evidence>
<dbReference type="InterPro" id="IPR003661">
    <property type="entry name" value="HisK_dim/P_dom"/>
</dbReference>
<dbReference type="eggNOG" id="COG5002">
    <property type="taxonomic scope" value="Bacteria"/>
</dbReference>
<keyword evidence="7" id="KW-0418">Kinase</keyword>
<dbReference type="InterPro" id="IPR050351">
    <property type="entry name" value="BphY/WalK/GraS-like"/>
</dbReference>
<evidence type="ECO:0000256" key="8">
    <source>
        <dbReference type="ARBA" id="ARBA00022840"/>
    </source>
</evidence>
<dbReference type="EMBL" id="FR845719">
    <property type="protein sequence ID" value="CCA55681.1"/>
    <property type="molecule type" value="Genomic_DNA"/>
</dbReference>
<dbReference type="CDD" id="cd00075">
    <property type="entry name" value="HATPase"/>
    <property type="match status" value="1"/>
</dbReference>
<dbReference type="InterPro" id="IPR004358">
    <property type="entry name" value="Sig_transdc_His_kin-like_C"/>
</dbReference>
<dbReference type="SUPFAM" id="SSF55785">
    <property type="entry name" value="PYP-like sensor domain (PAS domain)"/>
    <property type="match status" value="1"/>
</dbReference>
<dbReference type="GO" id="GO:0005886">
    <property type="term" value="C:plasma membrane"/>
    <property type="evidence" value="ECO:0007669"/>
    <property type="project" value="UniProtKB-SubCell"/>
</dbReference>
<keyword evidence="4" id="KW-0597">Phosphoprotein</keyword>
<keyword evidence="8" id="KW-0067">ATP-binding</keyword>
<dbReference type="SMART" id="SM00387">
    <property type="entry name" value="HATPase_c"/>
    <property type="match status" value="1"/>
</dbReference>
<evidence type="ECO:0000256" key="3">
    <source>
        <dbReference type="ARBA" id="ARBA00012438"/>
    </source>
</evidence>
<dbReference type="SUPFAM" id="SSF47384">
    <property type="entry name" value="Homodimeric domain of signal transducing histidine kinase"/>
    <property type="match status" value="1"/>
</dbReference>
<dbReference type="OrthoDB" id="9757990at2"/>
<dbReference type="CDD" id="cd00082">
    <property type="entry name" value="HisKA"/>
    <property type="match status" value="1"/>
</dbReference>
<dbReference type="InterPro" id="IPR036097">
    <property type="entry name" value="HisK_dim/P_sf"/>
</dbReference>
<dbReference type="SMART" id="SM00388">
    <property type="entry name" value="HisKA"/>
    <property type="match status" value="1"/>
</dbReference>
<evidence type="ECO:0000256" key="10">
    <source>
        <dbReference type="ARBA" id="ARBA00039401"/>
    </source>
</evidence>
<keyword evidence="13" id="KW-1185">Reference proteome</keyword>
<dbReference type="PRINTS" id="PR00344">
    <property type="entry name" value="BCTRLSENSOR"/>
</dbReference>
<dbReference type="InterPro" id="IPR003594">
    <property type="entry name" value="HATPase_dom"/>
</dbReference>
<dbReference type="InterPro" id="IPR005467">
    <property type="entry name" value="His_kinase_dom"/>
</dbReference>
<proteinExistence type="predicted"/>
<dbReference type="Pfam" id="PF02518">
    <property type="entry name" value="HATPase_c"/>
    <property type="match status" value="1"/>
</dbReference>
<dbReference type="STRING" id="953739.SVEN_2395"/>
<evidence type="ECO:0000256" key="1">
    <source>
        <dbReference type="ARBA" id="ARBA00000085"/>
    </source>
</evidence>
<protein>
    <recommendedName>
        <fullName evidence="10">Sensor-like histidine kinase SenX3</fullName>
        <ecNumber evidence="3">2.7.13.3</ecNumber>
    </recommendedName>
</protein>
<evidence type="ECO:0000256" key="5">
    <source>
        <dbReference type="ARBA" id="ARBA00022679"/>
    </source>
</evidence>
<dbReference type="HOGENOM" id="CLU_000445_89_2_11"/>
<evidence type="ECO:0000313" key="13">
    <source>
        <dbReference type="Proteomes" id="UP000006854"/>
    </source>
</evidence>
<reference evidence="12 13" key="1">
    <citation type="journal article" date="2011" name="BMC Genomics">
        <title>Genome-wide analysis of the role of GlnR in Streptomyces venezuelae provides new insights into global nitrogen regulation in actinomycetes.</title>
        <authorList>
            <person name="Pullan S.T."/>
            <person name="Bibb M.J."/>
            <person name="Merrick M."/>
        </authorList>
    </citation>
    <scope>NUCLEOTIDE SEQUENCE [LARGE SCALE GENOMIC DNA]</scope>
    <source>
        <strain evidence="13">ATCC 10712 / CBS 650.69 / DSM 40230 / JCM 4526 / NBRC 13096 / PD 04745</strain>
    </source>
</reference>
<comment type="subcellular location">
    <subcellularLocation>
        <location evidence="2">Cell membrane</location>
    </subcellularLocation>
</comment>
<evidence type="ECO:0000259" key="11">
    <source>
        <dbReference type="PROSITE" id="PS50109"/>
    </source>
</evidence>
<evidence type="ECO:0000256" key="6">
    <source>
        <dbReference type="ARBA" id="ARBA00022741"/>
    </source>
</evidence>
<dbReference type="GeneID" id="51862963"/>
<accession>F2R2D2</accession>
<name>F2R2D2_STRVP</name>
<dbReference type="EC" id="2.7.13.3" evidence="3"/>
<dbReference type="GO" id="GO:0000156">
    <property type="term" value="F:phosphorelay response regulator activity"/>
    <property type="evidence" value="ECO:0007669"/>
    <property type="project" value="TreeGrafter"/>
</dbReference>